<feature type="region of interest" description="Disordered" evidence="1">
    <location>
        <begin position="1042"/>
        <end position="1068"/>
    </location>
</feature>
<feature type="compositionally biased region" description="Basic and acidic residues" evidence="1">
    <location>
        <begin position="863"/>
        <end position="873"/>
    </location>
</feature>
<feature type="region of interest" description="Disordered" evidence="1">
    <location>
        <begin position="666"/>
        <end position="692"/>
    </location>
</feature>
<keyword evidence="3" id="KW-1185">Reference proteome</keyword>
<feature type="region of interest" description="Disordered" evidence="1">
    <location>
        <begin position="1"/>
        <end position="413"/>
    </location>
</feature>
<comment type="caution">
    <text evidence="2">The sequence shown here is derived from an EMBL/GenBank/DDBJ whole genome shotgun (WGS) entry which is preliminary data.</text>
</comment>
<feature type="compositionally biased region" description="Low complexity" evidence="1">
    <location>
        <begin position="39"/>
        <end position="72"/>
    </location>
</feature>
<name>A0ABR0T364_9HYPO</name>
<feature type="compositionally biased region" description="Low complexity" evidence="1">
    <location>
        <begin position="80"/>
        <end position="90"/>
    </location>
</feature>
<accession>A0ABR0T364</accession>
<evidence type="ECO:0000313" key="2">
    <source>
        <dbReference type="EMBL" id="KAK5998659.1"/>
    </source>
</evidence>
<gene>
    <name evidence="2" type="ORF">PT974_01041</name>
</gene>
<feature type="compositionally biased region" description="Basic residues" evidence="1">
    <location>
        <begin position="20"/>
        <end position="30"/>
    </location>
</feature>
<dbReference type="Proteomes" id="UP001338125">
    <property type="component" value="Unassembled WGS sequence"/>
</dbReference>
<dbReference type="EMBL" id="JAVFKD010000001">
    <property type="protein sequence ID" value="KAK5998659.1"/>
    <property type="molecule type" value="Genomic_DNA"/>
</dbReference>
<feature type="compositionally biased region" description="Basic and acidic residues" evidence="1">
    <location>
        <begin position="678"/>
        <end position="692"/>
    </location>
</feature>
<feature type="compositionally biased region" description="Basic residues" evidence="1">
    <location>
        <begin position="210"/>
        <end position="222"/>
    </location>
</feature>
<proteinExistence type="predicted"/>
<feature type="compositionally biased region" description="Low complexity" evidence="1">
    <location>
        <begin position="102"/>
        <end position="122"/>
    </location>
</feature>
<protein>
    <recommendedName>
        <fullName evidence="4">Zn(2)-C6 fungal-type domain-containing protein</fullName>
    </recommendedName>
</protein>
<feature type="compositionally biased region" description="Acidic residues" evidence="1">
    <location>
        <begin position="366"/>
        <end position="386"/>
    </location>
</feature>
<evidence type="ECO:0008006" key="4">
    <source>
        <dbReference type="Google" id="ProtNLM"/>
    </source>
</evidence>
<feature type="compositionally biased region" description="Acidic residues" evidence="1">
    <location>
        <begin position="294"/>
        <end position="328"/>
    </location>
</feature>
<feature type="compositionally biased region" description="Basic residues" evidence="1">
    <location>
        <begin position="139"/>
        <end position="154"/>
    </location>
</feature>
<feature type="compositionally biased region" description="Acidic residues" evidence="1">
    <location>
        <begin position="160"/>
        <end position="186"/>
    </location>
</feature>
<organism evidence="2 3">
    <name type="scientific">Cladobotryum mycophilum</name>
    <dbReference type="NCBI Taxonomy" id="491253"/>
    <lineage>
        <taxon>Eukaryota</taxon>
        <taxon>Fungi</taxon>
        <taxon>Dikarya</taxon>
        <taxon>Ascomycota</taxon>
        <taxon>Pezizomycotina</taxon>
        <taxon>Sordariomycetes</taxon>
        <taxon>Hypocreomycetidae</taxon>
        <taxon>Hypocreales</taxon>
        <taxon>Hypocreaceae</taxon>
        <taxon>Cladobotryum</taxon>
    </lineage>
</organism>
<evidence type="ECO:0000313" key="3">
    <source>
        <dbReference type="Proteomes" id="UP001338125"/>
    </source>
</evidence>
<feature type="compositionally biased region" description="Acidic residues" evidence="1">
    <location>
        <begin position="666"/>
        <end position="677"/>
    </location>
</feature>
<sequence>MDGNPGGSGDCVIAIDKSKEKRHPVKRNPKGHAIPNRYRGAPRSGTAAAAAGPSSDSQRIATNARARAPPARTRARSTRTRATTASTSNNGGDVQMGGVDDSPSIARSTRASRAANRAMRGATPAPTASRANNGTPAVRGRRYRGALQRPRGRQGKSTAPDDDDDDDNDDDDDDDDDDEEEEEDVEPVSTGKRRRSPVLSDDEDDNNASKKPRRIIKIKRKAPAPPEGEDEDNDENNRPVYKAIQRGRVLSKDEVDNANASKPPARKKNGKKIAPVPSDDDASSVDYVGTGETTDADSGNDDSEDGDTTEDENGLAEGEDEDMMDVDDQPTPSSAPRRRRPPAMKQPKAIHAFALKQPKTAAPVADDGENDGDIELDDAPEPEPEPVSEPVPGPSNRKRKQDDLDERLPAPAPKKQDLNRVCKFCQQMADSGIVDPNLTACDAKRLGSGAFIECTNCANHRSGFKPGHVCELPRAKKTWRKYGSRDSIMYWPGACEKCIRDGTARSCDVDPILRYACTNCKSEKCHANGVPMDERPTTVPGVRRWFRRECDVCVTRSRDESDRGCTWLNDRTTWDKPCHHCTTNDLSCFDGGILIAHPASLRLPKDWVIPPQLLPNGFAELSDTTEWRKPCLRCVADGHTCKADAAAAGYACERCTQLGIDCEREEDDEREGEDEGEEQRKDKGKGKAVDKGKGKAIAKRRVVYPIFNLTRVGMGSFQPFQACGRCVEKGRNCDHQRPCDSCCSNSDKKKCDSFTRSTRKGFNCINGRIQPAPPALYYLAMGYGAKGVNDVKDGTKLEHWIGPAAPMYAMKMDKHNSEAIAVLGMQLRERLQPRGEPPNTYKRSVIQGVIPSDITQAQKLRFRHQEHAGETGARRRQCQQSSQRRPPERQHHPVLGLPHPDQSPLAGLYGPRHSPGLPYYHTNPVSRQEVIDVDGDEDMYRDNGVSWISQNPFGAAEYNPPPGTEISMFPNSSMIVLDNDEPSLTGDFDNMDIDDPAGFFSPAQPAPRMSTNVAAYASTVAVARPGPLAIFTPPALASASTSTAVAGPAPRNYSPVSDGSNPSPRLPPPNPFQFTLYGMIQGLQVVPPAFKNILEPIPEMPRTPRGPGITKCREVTHTGGRKVHCGAPISADSVCQCRDHSKSRGVCDLCNRISREHLVAEDGLGISTKDILSLRAYLCTDCSHKVSADMGSISQFKKTGINVVRGQTVRQPQISGPVKLPNGIIDFKGNALPITGCACGTKLFEQRMCRNHRKDFARRILDRAKEMRAWRLQRFGRHACPGCLINKSAIESNLCADEAGRLNSNGHKAWACLVCSELVIHQETSPKLVKGWKEWFFVTPDSWN</sequence>
<feature type="compositionally biased region" description="Basic and acidic residues" evidence="1">
    <location>
        <begin position="400"/>
        <end position="413"/>
    </location>
</feature>
<evidence type="ECO:0000256" key="1">
    <source>
        <dbReference type="SAM" id="MobiDB-lite"/>
    </source>
</evidence>
<feature type="region of interest" description="Disordered" evidence="1">
    <location>
        <begin position="863"/>
        <end position="907"/>
    </location>
</feature>
<reference evidence="2 3" key="1">
    <citation type="submission" date="2024-01" db="EMBL/GenBank/DDBJ databases">
        <title>Complete genome of Cladobotryum mycophilum ATHUM6906.</title>
        <authorList>
            <person name="Christinaki A.C."/>
            <person name="Myridakis A.I."/>
            <person name="Kouvelis V.N."/>
        </authorList>
    </citation>
    <scope>NUCLEOTIDE SEQUENCE [LARGE SCALE GENOMIC DNA]</scope>
    <source>
        <strain evidence="2 3">ATHUM6906</strain>
    </source>
</reference>